<evidence type="ECO:0000313" key="2">
    <source>
        <dbReference type="EMBL" id="EFV13658.2"/>
    </source>
</evidence>
<evidence type="ECO:0000313" key="3">
    <source>
        <dbReference type="Proteomes" id="UP000004816"/>
    </source>
</evidence>
<dbReference type="Proteomes" id="UP000004816">
    <property type="component" value="Unassembled WGS sequence"/>
</dbReference>
<feature type="transmembrane region" description="Helical" evidence="1">
    <location>
        <begin position="47"/>
        <end position="74"/>
    </location>
</feature>
<dbReference type="EMBL" id="ACZI02000003">
    <property type="protein sequence ID" value="EFV13658.2"/>
    <property type="molecule type" value="Genomic_DNA"/>
</dbReference>
<name>E5XPR0_SEGRC</name>
<keyword evidence="1" id="KW-0472">Membrane</keyword>
<gene>
    <name evidence="2" type="ORF">HMPREF9336_01482</name>
</gene>
<organism evidence="2 3">
    <name type="scientific">Segniliparus rugosus (strain ATCC BAA-974 / DSM 45345 / CCUG 50838 / CIP 108380 / JCM 13579 / CDC 945)</name>
    <dbReference type="NCBI Taxonomy" id="679197"/>
    <lineage>
        <taxon>Bacteria</taxon>
        <taxon>Bacillati</taxon>
        <taxon>Actinomycetota</taxon>
        <taxon>Actinomycetes</taxon>
        <taxon>Mycobacteriales</taxon>
        <taxon>Segniliparaceae</taxon>
        <taxon>Segniliparus</taxon>
    </lineage>
</organism>
<dbReference type="RefSeq" id="WP_021030937.1">
    <property type="nucleotide sequence ID" value="NZ_KI391954.1"/>
</dbReference>
<keyword evidence="3" id="KW-1185">Reference proteome</keyword>
<dbReference type="AlphaFoldDB" id="E5XPR0"/>
<proteinExistence type="predicted"/>
<dbReference type="HOGENOM" id="CLU_2604058_0_0_11"/>
<evidence type="ECO:0000256" key="1">
    <source>
        <dbReference type="SAM" id="Phobius"/>
    </source>
</evidence>
<dbReference type="STRING" id="679197.HMPREF9336_01482"/>
<protein>
    <submittedName>
        <fullName evidence="2">Uncharacterized protein</fullName>
    </submittedName>
</protein>
<reference evidence="2 3" key="1">
    <citation type="journal article" date="2011" name="Stand. Genomic Sci.">
        <title>High quality draft genome sequence of Segniliparus rugosus CDC 945(T)= (ATCC BAA-974(T)).</title>
        <authorList>
            <person name="Earl A.M."/>
            <person name="Desjardins C.A."/>
            <person name="Fitzgerald M.G."/>
            <person name="Arachchi H.M."/>
            <person name="Zeng Q."/>
            <person name="Mehta T."/>
            <person name="Griggs A."/>
            <person name="Birren B.W."/>
            <person name="Toney N.C."/>
            <person name="Carr J."/>
            <person name="Posey J."/>
            <person name="Butler W.R."/>
        </authorList>
    </citation>
    <scope>NUCLEOTIDE SEQUENCE [LARGE SCALE GENOMIC DNA]</scope>
    <source>
        <strain evidence="3">ATCC BAA-974 / DSM 45345 / CCUG 50838 / CIP 108380 / JCM 13579 / CDC 945</strain>
    </source>
</reference>
<feature type="transmembrane region" description="Helical" evidence="1">
    <location>
        <begin position="7"/>
        <end position="27"/>
    </location>
</feature>
<comment type="caution">
    <text evidence="2">The sequence shown here is derived from an EMBL/GenBank/DDBJ whole genome shotgun (WGS) entry which is preliminary data.</text>
</comment>
<accession>E5XPR0</accession>
<keyword evidence="1" id="KW-1133">Transmembrane helix</keyword>
<keyword evidence="1" id="KW-0812">Transmembrane</keyword>
<sequence length="79" mass="8797">MPWQVKACVWIVSGYAAVLFLWGWGYFVSQEGLRLESLLDGVLGGFWLAVYCFVLSWPVPLALCPAAVLCMGAARWLSR</sequence>